<keyword evidence="3" id="KW-1185">Reference proteome</keyword>
<name>A0A2Z6B3I7_9BACT</name>
<protein>
    <submittedName>
        <fullName evidence="2">OPT family small oligopeptide transporter</fullName>
    </submittedName>
</protein>
<evidence type="ECO:0000256" key="1">
    <source>
        <dbReference type="SAM" id="MobiDB-lite"/>
    </source>
</evidence>
<feature type="compositionally biased region" description="Low complexity" evidence="1">
    <location>
        <begin position="77"/>
        <end position="96"/>
    </location>
</feature>
<evidence type="ECO:0000313" key="3">
    <source>
        <dbReference type="Proteomes" id="UP000269883"/>
    </source>
</evidence>
<reference evidence="2 3" key="1">
    <citation type="journal article" date="2018" name="Sci. Adv.">
        <title>Multi-heme cytochromes provide a pathway for survival in energy-limited environments.</title>
        <authorList>
            <person name="Deng X."/>
            <person name="Dohmae N."/>
            <person name="Nealson K.H."/>
            <person name="Hashimoto K."/>
            <person name="Okamoto A."/>
        </authorList>
    </citation>
    <scope>NUCLEOTIDE SEQUENCE [LARGE SCALE GENOMIC DNA]</scope>
    <source>
        <strain evidence="2 3">IS5</strain>
    </source>
</reference>
<evidence type="ECO:0000313" key="2">
    <source>
        <dbReference type="EMBL" id="BBD10079.1"/>
    </source>
</evidence>
<dbReference type="Proteomes" id="UP000269883">
    <property type="component" value="Chromosome"/>
</dbReference>
<dbReference type="AlphaFoldDB" id="A0A2Z6B3I7"/>
<dbReference type="EMBL" id="AP017378">
    <property type="protein sequence ID" value="BBD10079.1"/>
    <property type="molecule type" value="Genomic_DNA"/>
</dbReference>
<dbReference type="RefSeq" id="WP_126381159.1">
    <property type="nucleotide sequence ID" value="NZ_AP017378.1"/>
</dbReference>
<proteinExistence type="predicted"/>
<accession>A0A2Z6B3I7</accession>
<gene>
    <name evidence="2" type="ORF">DFE_3353</name>
</gene>
<organism evidence="2 3">
    <name type="scientific">Desulfovibrio ferrophilus</name>
    <dbReference type="NCBI Taxonomy" id="241368"/>
    <lineage>
        <taxon>Bacteria</taxon>
        <taxon>Pseudomonadati</taxon>
        <taxon>Thermodesulfobacteriota</taxon>
        <taxon>Desulfovibrionia</taxon>
        <taxon>Desulfovibrionales</taxon>
        <taxon>Desulfovibrionaceae</taxon>
        <taxon>Desulfovibrio</taxon>
    </lineage>
</organism>
<dbReference type="KEGG" id="dfl:DFE_3353"/>
<sequence length="193" mass="20161">MKAFQEIVTGIGLSPTTTVVRAGPADSIVYEAVLDTGKTKVTGISIDVEHKLKGYLDSTTWDPPSGNGAGQQVAVVSPSSSDGAQHSSSSTVLSDSPPEAAAGVDAGVERDKNSGGEQPSGTQAGHTIQLSAVQAVMNVGECRFSVACRWNLMVESCGSEGMDLVFANDSDQVTTWVAKMAYLMMNDIQDYLL</sequence>
<feature type="region of interest" description="Disordered" evidence="1">
    <location>
        <begin position="62"/>
        <end position="102"/>
    </location>
</feature>